<accession>A0A2K3LMP4</accession>
<reference evidence="2 3" key="1">
    <citation type="journal article" date="2014" name="Am. J. Bot.">
        <title>Genome assembly and annotation for red clover (Trifolium pratense; Fabaceae).</title>
        <authorList>
            <person name="Istvanek J."/>
            <person name="Jaros M."/>
            <person name="Krenek A."/>
            <person name="Repkova J."/>
        </authorList>
    </citation>
    <scope>NUCLEOTIDE SEQUENCE [LARGE SCALE GENOMIC DNA]</scope>
    <source>
        <strain evidence="3">cv. Tatra</strain>
        <tissue evidence="2">Young leaves</tissue>
    </source>
</reference>
<reference evidence="2 3" key="2">
    <citation type="journal article" date="2017" name="Front. Plant Sci.">
        <title>Gene Classification and Mining of Molecular Markers Useful in Red Clover (Trifolium pratense) Breeding.</title>
        <authorList>
            <person name="Istvanek J."/>
            <person name="Dluhosova J."/>
            <person name="Dluhos P."/>
            <person name="Patkova L."/>
            <person name="Nedelnik J."/>
            <person name="Repkova J."/>
        </authorList>
    </citation>
    <scope>NUCLEOTIDE SEQUENCE [LARGE SCALE GENOMIC DNA]</scope>
    <source>
        <strain evidence="3">cv. Tatra</strain>
        <tissue evidence="2">Young leaves</tissue>
    </source>
</reference>
<feature type="compositionally biased region" description="Basic and acidic residues" evidence="1">
    <location>
        <begin position="43"/>
        <end position="53"/>
    </location>
</feature>
<dbReference type="AlphaFoldDB" id="A0A2K3LMP4"/>
<comment type="caution">
    <text evidence="2">The sequence shown here is derived from an EMBL/GenBank/DDBJ whole genome shotgun (WGS) entry which is preliminary data.</text>
</comment>
<feature type="compositionally biased region" description="Acidic residues" evidence="1">
    <location>
        <begin position="54"/>
        <end position="67"/>
    </location>
</feature>
<evidence type="ECO:0000313" key="2">
    <source>
        <dbReference type="EMBL" id="PNX79808.1"/>
    </source>
</evidence>
<gene>
    <name evidence="2" type="ORF">L195_g035796</name>
</gene>
<proteinExistence type="predicted"/>
<organism evidence="2 3">
    <name type="scientific">Trifolium pratense</name>
    <name type="common">Red clover</name>
    <dbReference type="NCBI Taxonomy" id="57577"/>
    <lineage>
        <taxon>Eukaryota</taxon>
        <taxon>Viridiplantae</taxon>
        <taxon>Streptophyta</taxon>
        <taxon>Embryophyta</taxon>
        <taxon>Tracheophyta</taxon>
        <taxon>Spermatophyta</taxon>
        <taxon>Magnoliopsida</taxon>
        <taxon>eudicotyledons</taxon>
        <taxon>Gunneridae</taxon>
        <taxon>Pentapetalae</taxon>
        <taxon>rosids</taxon>
        <taxon>fabids</taxon>
        <taxon>Fabales</taxon>
        <taxon>Fabaceae</taxon>
        <taxon>Papilionoideae</taxon>
        <taxon>50 kb inversion clade</taxon>
        <taxon>NPAAA clade</taxon>
        <taxon>Hologalegina</taxon>
        <taxon>IRL clade</taxon>
        <taxon>Trifolieae</taxon>
        <taxon>Trifolium</taxon>
    </lineage>
</organism>
<sequence length="113" mass="13128">MRNLLFPVGKEEEARKYLPVVLMQASGHKPNMEAGSSTLTSKLENKKNKRDITQLEEEEEEKEQEEEVSSRLYPKEETIFGAASILPQAFFFDYDSLPPNYKVWTFKLRALNK</sequence>
<name>A0A2K3LMP4_TRIPR</name>
<evidence type="ECO:0000313" key="3">
    <source>
        <dbReference type="Proteomes" id="UP000236291"/>
    </source>
</evidence>
<dbReference type="Proteomes" id="UP000236291">
    <property type="component" value="Unassembled WGS sequence"/>
</dbReference>
<dbReference type="EMBL" id="ASHM01036664">
    <property type="protein sequence ID" value="PNX79808.1"/>
    <property type="molecule type" value="Genomic_DNA"/>
</dbReference>
<feature type="region of interest" description="Disordered" evidence="1">
    <location>
        <begin position="28"/>
        <end position="71"/>
    </location>
</feature>
<evidence type="ECO:0000256" key="1">
    <source>
        <dbReference type="SAM" id="MobiDB-lite"/>
    </source>
</evidence>
<protein>
    <submittedName>
        <fullName evidence="2">Uncharacterized protein</fullName>
    </submittedName>
</protein>